<evidence type="ECO:0000256" key="4">
    <source>
        <dbReference type="ARBA" id="ARBA00021935"/>
    </source>
</evidence>
<evidence type="ECO:0000313" key="14">
    <source>
        <dbReference type="Proteomes" id="UP001202479"/>
    </source>
</evidence>
<keyword evidence="8" id="KW-1133">Transmembrane helix</keyword>
<organism evidence="13 14">
    <name type="scientific">Candida oxycetoniae</name>
    <dbReference type="NCBI Taxonomy" id="497107"/>
    <lineage>
        <taxon>Eukaryota</taxon>
        <taxon>Fungi</taxon>
        <taxon>Dikarya</taxon>
        <taxon>Ascomycota</taxon>
        <taxon>Saccharomycotina</taxon>
        <taxon>Pichiomycetes</taxon>
        <taxon>Debaryomycetaceae</taxon>
        <taxon>Candida/Lodderomyces clade</taxon>
        <taxon>Candida</taxon>
    </lineage>
</organism>
<reference evidence="13" key="1">
    <citation type="journal article" date="2022" name="DNA Res.">
        <title>Genome analysis of five recently described species of the CUG-Ser clade uncovers Candida theae as a new hybrid lineage with pathogenic potential in the Candida parapsilosis species complex.</title>
        <authorList>
            <person name="Mixao V."/>
            <person name="Del Olmo V."/>
            <person name="Hegedusova E."/>
            <person name="Saus E."/>
            <person name="Pryszcz L."/>
            <person name="Cillingova A."/>
            <person name="Nosek J."/>
            <person name="Gabaldon T."/>
        </authorList>
    </citation>
    <scope>NUCLEOTIDE SEQUENCE</scope>
    <source>
        <strain evidence="13">CBS 10844</strain>
    </source>
</reference>
<dbReference type="InterPro" id="IPR018108">
    <property type="entry name" value="MCP_transmembrane"/>
</dbReference>
<dbReference type="Pfam" id="PF00153">
    <property type="entry name" value="Mito_carr"/>
    <property type="match status" value="2"/>
</dbReference>
<evidence type="ECO:0000256" key="9">
    <source>
        <dbReference type="ARBA" id="ARBA00023128"/>
    </source>
</evidence>
<evidence type="ECO:0000256" key="5">
    <source>
        <dbReference type="ARBA" id="ARBA00022448"/>
    </source>
</evidence>
<keyword evidence="14" id="KW-1185">Reference proteome</keyword>
<sequence>MEENEIRYHHGDNSIHPVKEITFGAISETAILFSSYNYASMKFAKSLKVTDTDILPLWSKCVAGGFAGFMASFVLTPVELVKCQLQVVNLIGGGGGSTLSHSYTSIIKSTLKNNGISGLWKGLESTMIREVFGTAIWFGTYEYINTHFKSTTSPTIIKNDNIQSLFSGAMAGITFNFCIFPIDTIKSNIQTHDILNNTKDKHLTTGFWQETRKLLSKKGGVLNLYNGLGITMIRCIPANALLFYTYELLKREFS</sequence>
<dbReference type="AlphaFoldDB" id="A0AAI9WZQ8"/>
<dbReference type="GeneID" id="73378604"/>
<evidence type="ECO:0000313" key="13">
    <source>
        <dbReference type="EMBL" id="KAI3406145.2"/>
    </source>
</evidence>
<evidence type="ECO:0000256" key="7">
    <source>
        <dbReference type="ARBA" id="ARBA00022737"/>
    </source>
</evidence>
<evidence type="ECO:0000256" key="1">
    <source>
        <dbReference type="ARBA" id="ARBA00002238"/>
    </source>
</evidence>
<dbReference type="GO" id="GO:0031966">
    <property type="term" value="C:mitochondrial membrane"/>
    <property type="evidence" value="ECO:0007669"/>
    <property type="project" value="UniProtKB-SubCell"/>
</dbReference>
<proteinExistence type="inferred from homology"/>
<evidence type="ECO:0000256" key="11">
    <source>
        <dbReference type="PROSITE-ProRule" id="PRU00282"/>
    </source>
</evidence>
<keyword evidence="7" id="KW-0677">Repeat</keyword>
<dbReference type="Gene3D" id="1.50.40.10">
    <property type="entry name" value="Mitochondrial carrier domain"/>
    <property type="match status" value="1"/>
</dbReference>
<evidence type="ECO:0000256" key="2">
    <source>
        <dbReference type="ARBA" id="ARBA00004225"/>
    </source>
</evidence>
<gene>
    <name evidence="13" type="ORF">KGF56_000987</name>
</gene>
<feature type="repeat" description="Solcar" evidence="11">
    <location>
        <begin position="159"/>
        <end position="252"/>
    </location>
</feature>
<dbReference type="InterPro" id="IPR023395">
    <property type="entry name" value="MCP_dom_sf"/>
</dbReference>
<evidence type="ECO:0000256" key="8">
    <source>
        <dbReference type="ARBA" id="ARBA00022989"/>
    </source>
</evidence>
<keyword evidence="6 11" id="KW-0812">Transmembrane</keyword>
<accession>A0AAI9WZQ8</accession>
<keyword evidence="9" id="KW-0496">Mitochondrion</keyword>
<dbReference type="InterPro" id="IPR050567">
    <property type="entry name" value="Mitochondrial_Carrier"/>
</dbReference>
<dbReference type="EMBL" id="JAHUZD010000025">
    <property type="protein sequence ID" value="KAI3406145.2"/>
    <property type="molecule type" value="Genomic_DNA"/>
</dbReference>
<comment type="subcellular location">
    <subcellularLocation>
        <location evidence="2">Mitochondrion membrane</location>
        <topology evidence="2">Multi-pass membrane protein</topology>
    </subcellularLocation>
</comment>
<name>A0AAI9WZQ8_9ASCO</name>
<protein>
    <recommendedName>
        <fullName evidence="4">Mitochondrial thiamine pyrophosphate carrier 1</fullName>
    </recommendedName>
</protein>
<dbReference type="GO" id="GO:0000064">
    <property type="term" value="F:L-ornithine transmembrane transporter activity"/>
    <property type="evidence" value="ECO:0007669"/>
    <property type="project" value="TreeGrafter"/>
</dbReference>
<comment type="function">
    <text evidence="1">Mitochondrial transporter that mediates uptake of thiamine pyrophosphate (ThPP) into mitochondria.</text>
</comment>
<dbReference type="PANTHER" id="PTHR45624">
    <property type="entry name" value="MITOCHONDRIAL BASIC AMINO ACIDS TRANSPORTER-RELATED"/>
    <property type="match status" value="1"/>
</dbReference>
<evidence type="ECO:0000256" key="6">
    <source>
        <dbReference type="ARBA" id="ARBA00022692"/>
    </source>
</evidence>
<evidence type="ECO:0000256" key="12">
    <source>
        <dbReference type="RuleBase" id="RU000488"/>
    </source>
</evidence>
<dbReference type="SUPFAM" id="SSF103506">
    <property type="entry name" value="Mitochondrial carrier"/>
    <property type="match status" value="1"/>
</dbReference>
<dbReference type="PANTHER" id="PTHR45624:SF31">
    <property type="entry name" value="MITOCHONDRIAL ORNITHINE TRANSPORTER 1"/>
    <property type="match status" value="1"/>
</dbReference>
<evidence type="ECO:0000256" key="10">
    <source>
        <dbReference type="ARBA" id="ARBA00023136"/>
    </source>
</evidence>
<dbReference type="RefSeq" id="XP_049181890.1">
    <property type="nucleotide sequence ID" value="XM_049326952.1"/>
</dbReference>
<comment type="caution">
    <text evidence="13">The sequence shown here is derived from an EMBL/GenBank/DDBJ whole genome shotgun (WGS) entry which is preliminary data.</text>
</comment>
<keyword evidence="10 11" id="KW-0472">Membrane</keyword>
<evidence type="ECO:0000256" key="3">
    <source>
        <dbReference type="ARBA" id="ARBA00006375"/>
    </source>
</evidence>
<dbReference type="PROSITE" id="PS50920">
    <property type="entry name" value="SOLCAR"/>
    <property type="match status" value="2"/>
</dbReference>
<keyword evidence="5 12" id="KW-0813">Transport</keyword>
<comment type="similarity">
    <text evidence="3 12">Belongs to the mitochondrial carrier (TC 2.A.29) family.</text>
</comment>
<dbReference type="GO" id="GO:1990575">
    <property type="term" value="P:mitochondrial L-ornithine transmembrane transport"/>
    <property type="evidence" value="ECO:0007669"/>
    <property type="project" value="TreeGrafter"/>
</dbReference>
<feature type="repeat" description="Solcar" evidence="11">
    <location>
        <begin position="55"/>
        <end position="147"/>
    </location>
</feature>
<dbReference type="Proteomes" id="UP001202479">
    <property type="component" value="Unassembled WGS sequence"/>
</dbReference>